<dbReference type="OrthoDB" id="3059808at2759"/>
<keyword evidence="3" id="KW-1185">Reference proteome</keyword>
<dbReference type="AlphaFoldDB" id="A0A9P7GSL5"/>
<dbReference type="EMBL" id="JABCKI010000147">
    <property type="protein sequence ID" value="KAG5652227.1"/>
    <property type="molecule type" value="Genomic_DNA"/>
</dbReference>
<organism evidence="2 3">
    <name type="scientific">Sphagnurus paluster</name>
    <dbReference type="NCBI Taxonomy" id="117069"/>
    <lineage>
        <taxon>Eukaryota</taxon>
        <taxon>Fungi</taxon>
        <taxon>Dikarya</taxon>
        <taxon>Basidiomycota</taxon>
        <taxon>Agaricomycotina</taxon>
        <taxon>Agaricomycetes</taxon>
        <taxon>Agaricomycetidae</taxon>
        <taxon>Agaricales</taxon>
        <taxon>Tricholomatineae</taxon>
        <taxon>Lyophyllaceae</taxon>
        <taxon>Sphagnurus</taxon>
    </lineage>
</organism>
<sequence length="322" mass="34903">MSLPQLKVPPSAVFILPYDFKSQLKVPSSPTASVRGVFVRSRPTSAFSEYEYNGIGDVGAGNISSEEESGDTSPDTDDILGEHEIWPPTPTQSDARSLAPSTFTVSSRVRIVRRSDAEADQAATAAVHASHIDADDARSTLTKADKGLRRRTWPSYKAIRKTVSNILHRKDAPSRAVVKGGAAGELAAALAEPEFGAPTERIKSSSVSLFSSRRRRRATTDAGLDQPISQPQAQVKAPRAQAPRVASLDAMAYRAQLRRSRSFSGFTNVLGPIDDDDEIDEATAEARDLVAAIGRRWAFEDVMEEDEARGIAGFLLERSVEH</sequence>
<protein>
    <submittedName>
        <fullName evidence="2">Uncharacterized protein</fullName>
    </submittedName>
</protein>
<accession>A0A9P7GSL5</accession>
<feature type="region of interest" description="Disordered" evidence="1">
    <location>
        <begin position="58"/>
        <end position="97"/>
    </location>
</feature>
<feature type="compositionally biased region" description="Acidic residues" evidence="1">
    <location>
        <begin position="65"/>
        <end position="79"/>
    </location>
</feature>
<feature type="region of interest" description="Disordered" evidence="1">
    <location>
        <begin position="202"/>
        <end position="241"/>
    </location>
</feature>
<name>A0A9P7GSL5_9AGAR</name>
<comment type="caution">
    <text evidence="2">The sequence shown here is derived from an EMBL/GenBank/DDBJ whole genome shotgun (WGS) entry which is preliminary data.</text>
</comment>
<evidence type="ECO:0000313" key="3">
    <source>
        <dbReference type="Proteomes" id="UP000717328"/>
    </source>
</evidence>
<proteinExistence type="predicted"/>
<evidence type="ECO:0000256" key="1">
    <source>
        <dbReference type="SAM" id="MobiDB-lite"/>
    </source>
</evidence>
<gene>
    <name evidence="2" type="ORF">H0H81_005769</name>
</gene>
<feature type="compositionally biased region" description="Low complexity" evidence="1">
    <location>
        <begin position="202"/>
        <end position="211"/>
    </location>
</feature>
<dbReference type="Proteomes" id="UP000717328">
    <property type="component" value="Unassembled WGS sequence"/>
</dbReference>
<reference evidence="2" key="1">
    <citation type="submission" date="2021-02" db="EMBL/GenBank/DDBJ databases">
        <authorList>
            <person name="Nieuwenhuis M."/>
            <person name="Van De Peppel L.J.J."/>
        </authorList>
    </citation>
    <scope>NUCLEOTIDE SEQUENCE</scope>
    <source>
        <strain evidence="2">D49</strain>
    </source>
</reference>
<reference evidence="2" key="2">
    <citation type="submission" date="2021-10" db="EMBL/GenBank/DDBJ databases">
        <title>Phylogenomics reveals ancestral predisposition of the termite-cultivated fungus Termitomyces towards a domesticated lifestyle.</title>
        <authorList>
            <person name="Auxier B."/>
            <person name="Grum-Grzhimaylo A."/>
            <person name="Cardenas M.E."/>
            <person name="Lodge J.D."/>
            <person name="Laessoe T."/>
            <person name="Pedersen O."/>
            <person name="Smith M.E."/>
            <person name="Kuyper T.W."/>
            <person name="Franco-Molano E.A."/>
            <person name="Baroni T.J."/>
            <person name="Aanen D.K."/>
        </authorList>
    </citation>
    <scope>NUCLEOTIDE SEQUENCE</scope>
    <source>
        <strain evidence="2">D49</strain>
    </source>
</reference>
<evidence type="ECO:0000313" key="2">
    <source>
        <dbReference type="EMBL" id="KAG5652227.1"/>
    </source>
</evidence>